<name>A0ACA9Q619_9GLOM</name>
<dbReference type="EMBL" id="CAJVQC010028299">
    <property type="protein sequence ID" value="CAG8739167.1"/>
    <property type="molecule type" value="Genomic_DNA"/>
</dbReference>
<reference evidence="1" key="1">
    <citation type="submission" date="2021-06" db="EMBL/GenBank/DDBJ databases">
        <authorList>
            <person name="Kallberg Y."/>
            <person name="Tangrot J."/>
            <person name="Rosling A."/>
        </authorList>
    </citation>
    <scope>NUCLEOTIDE SEQUENCE</scope>
    <source>
        <strain evidence="1">MA461A</strain>
    </source>
</reference>
<keyword evidence="2" id="KW-1185">Reference proteome</keyword>
<evidence type="ECO:0000313" key="1">
    <source>
        <dbReference type="EMBL" id="CAG8739167.1"/>
    </source>
</evidence>
<protein>
    <submittedName>
        <fullName evidence="1">5307_t:CDS:1</fullName>
    </submittedName>
</protein>
<accession>A0ACA9Q619</accession>
<feature type="non-terminal residue" evidence="1">
    <location>
        <position position="45"/>
    </location>
</feature>
<proteinExistence type="predicted"/>
<sequence length="45" mass="5379">TDSEDLYKNIEIYNEALAGRDIRTVDDVGEEIYNKNYILYEKDYN</sequence>
<gene>
    <name evidence="1" type="ORF">RPERSI_LOCUS12974</name>
</gene>
<feature type="non-terminal residue" evidence="1">
    <location>
        <position position="1"/>
    </location>
</feature>
<dbReference type="Proteomes" id="UP000789920">
    <property type="component" value="Unassembled WGS sequence"/>
</dbReference>
<organism evidence="1 2">
    <name type="scientific">Racocetra persica</name>
    <dbReference type="NCBI Taxonomy" id="160502"/>
    <lineage>
        <taxon>Eukaryota</taxon>
        <taxon>Fungi</taxon>
        <taxon>Fungi incertae sedis</taxon>
        <taxon>Mucoromycota</taxon>
        <taxon>Glomeromycotina</taxon>
        <taxon>Glomeromycetes</taxon>
        <taxon>Diversisporales</taxon>
        <taxon>Gigasporaceae</taxon>
        <taxon>Racocetra</taxon>
    </lineage>
</organism>
<evidence type="ECO:0000313" key="2">
    <source>
        <dbReference type="Proteomes" id="UP000789920"/>
    </source>
</evidence>
<comment type="caution">
    <text evidence="1">The sequence shown here is derived from an EMBL/GenBank/DDBJ whole genome shotgun (WGS) entry which is preliminary data.</text>
</comment>